<dbReference type="InterPro" id="IPR023213">
    <property type="entry name" value="CAT-like_dom_sf"/>
</dbReference>
<proteinExistence type="inferred from homology"/>
<organism evidence="4 5">
    <name type="scientific">Ensete ventricosum</name>
    <name type="common">Abyssinian banana</name>
    <name type="synonym">Musa ensete</name>
    <dbReference type="NCBI Taxonomy" id="4639"/>
    <lineage>
        <taxon>Eukaryota</taxon>
        <taxon>Viridiplantae</taxon>
        <taxon>Streptophyta</taxon>
        <taxon>Embryophyta</taxon>
        <taxon>Tracheophyta</taxon>
        <taxon>Spermatophyta</taxon>
        <taxon>Magnoliopsida</taxon>
        <taxon>Liliopsida</taxon>
        <taxon>Zingiberales</taxon>
        <taxon>Musaceae</taxon>
        <taxon>Ensete</taxon>
    </lineage>
</organism>
<comment type="similarity">
    <text evidence="1">Belongs to the plant acyltransferase family.</text>
</comment>
<name>A0AAV8Q8H8_ENSVE</name>
<evidence type="ECO:0000256" key="2">
    <source>
        <dbReference type="ARBA" id="ARBA00022679"/>
    </source>
</evidence>
<dbReference type="Gene3D" id="3.30.559.10">
    <property type="entry name" value="Chloramphenicol acetyltransferase-like domain"/>
    <property type="match status" value="2"/>
</dbReference>
<keyword evidence="3" id="KW-0012">Acyltransferase</keyword>
<keyword evidence="2" id="KW-0808">Transferase</keyword>
<dbReference type="InterPro" id="IPR050317">
    <property type="entry name" value="Plant_Fungal_Acyltransferase"/>
</dbReference>
<protein>
    <submittedName>
        <fullName evidence="4">Uncharacterized protein</fullName>
    </submittedName>
</protein>
<dbReference type="PANTHER" id="PTHR31642:SF151">
    <property type="entry name" value="OS12G0134700 PROTEIN"/>
    <property type="match status" value="1"/>
</dbReference>
<evidence type="ECO:0000313" key="4">
    <source>
        <dbReference type="EMBL" id="KAJ8509736.1"/>
    </source>
</evidence>
<comment type="caution">
    <text evidence="4">The sequence shown here is derived from an EMBL/GenBank/DDBJ whole genome shotgun (WGS) entry which is preliminary data.</text>
</comment>
<dbReference type="PANTHER" id="PTHR31642">
    <property type="entry name" value="TRICHOTHECENE 3-O-ACETYLTRANSFERASE"/>
    <property type="match status" value="1"/>
</dbReference>
<dbReference type="Pfam" id="PF02458">
    <property type="entry name" value="Transferase"/>
    <property type="match status" value="1"/>
</dbReference>
<accession>A0AAV8Q8H8</accession>
<evidence type="ECO:0000313" key="5">
    <source>
        <dbReference type="Proteomes" id="UP001222027"/>
    </source>
</evidence>
<dbReference type="Proteomes" id="UP001222027">
    <property type="component" value="Unassembled WGS sequence"/>
</dbReference>
<gene>
    <name evidence="4" type="ORF">OPV22_000170</name>
</gene>
<dbReference type="EMBL" id="JAQQAF010000001">
    <property type="protein sequence ID" value="KAJ8509736.1"/>
    <property type="molecule type" value="Genomic_DNA"/>
</dbReference>
<evidence type="ECO:0000256" key="1">
    <source>
        <dbReference type="ARBA" id="ARBA00009861"/>
    </source>
</evidence>
<sequence>MEVQVHRSTILAAPHAHPLEEEVPLTIFDLFASNINIAVLFAFTAPTPSDTEIIEGLSKTLVHFPLLTAQLDYSRLRRRRPCLVVGGKGGGALVVEATVAADLSDLLPLEPSADFLLLHPPTEETHHLFQVQLNRFRCGGLVVAAVTHHRVADGQSMSTFFVAWGESIRGTPITSLPVYDQSWIKPRSPPKCEFQHWDLEFVRVPPYRNGSPSNHQDEDPSKITNILLRYSSEFITTKLKPRTRGKYTTFETVLAHLWRKITMARGLDDRRHTAIRVTVNGRPRMRPPVPNEFVGNLVLNAYPESNVRLLLQGGPERAAKIIHDAVRRIDESYFQSIIDFGAMHGDDDLVPVYDTGGVVLSPNLEVDSWLRFRFQEVDFGGGGKLCAFLPTWVPIEGLVIFVPGLEQDGGLNVVVTLLKEHAEKLRQISHCLM</sequence>
<evidence type="ECO:0000256" key="3">
    <source>
        <dbReference type="ARBA" id="ARBA00023315"/>
    </source>
</evidence>
<dbReference type="AlphaFoldDB" id="A0AAV8Q8H8"/>
<keyword evidence="5" id="KW-1185">Reference proteome</keyword>
<reference evidence="4 5" key="1">
    <citation type="submission" date="2022-12" db="EMBL/GenBank/DDBJ databases">
        <title>Chromosome-scale assembly of the Ensete ventricosum genome.</title>
        <authorList>
            <person name="Dussert Y."/>
            <person name="Stocks J."/>
            <person name="Wendawek A."/>
            <person name="Woldeyes F."/>
            <person name="Nichols R.A."/>
            <person name="Borrell J.S."/>
        </authorList>
    </citation>
    <scope>NUCLEOTIDE SEQUENCE [LARGE SCALE GENOMIC DNA]</scope>
    <source>
        <strain evidence="5">cv. Maze</strain>
        <tissue evidence="4">Seeds</tissue>
    </source>
</reference>
<dbReference type="GO" id="GO:0016747">
    <property type="term" value="F:acyltransferase activity, transferring groups other than amino-acyl groups"/>
    <property type="evidence" value="ECO:0007669"/>
    <property type="project" value="TreeGrafter"/>
</dbReference>